<gene>
    <name evidence="1" type="ORF">HrrSp1_015</name>
</gene>
<reference evidence="1 2" key="1">
    <citation type="journal article" date="2020" name="Genes (Basel)">
        <title>Comparative Genomics of Two New HF1-like Haloviruses.</title>
        <authorList>
            <person name="Dyall-Smith M."/>
            <person name="Tang S.L."/>
            <person name="Russ B."/>
            <person name="Chiang P.W."/>
            <person name="Pfeiffer F."/>
        </authorList>
    </citation>
    <scope>NUCLEOTIDE SEQUENCE [LARGE SCALE GENOMIC DNA]</scope>
</reference>
<protein>
    <submittedName>
        <fullName evidence="1">Uncharacterized protein</fullName>
    </submittedName>
</protein>
<name>A0A6G9RW02_9CAUD</name>
<sequence length="87" mass="10094">MPELTRFSRDYDLVLDAEVHTWREEEAHMDVDLYEDLAHYVGEPIIGMVGGVNYQFRPSKQVLRDSCAVPRKFRGRKVAGSTLLVRR</sequence>
<evidence type="ECO:0000313" key="1">
    <source>
        <dbReference type="EMBL" id="QIR31169.1"/>
    </source>
</evidence>
<accession>A0A6G9RW02</accession>
<organism evidence="1 2">
    <name type="scientific">Halorubrum virus Serpecor1</name>
    <dbReference type="NCBI Taxonomy" id="2721757"/>
    <lineage>
        <taxon>Viruses</taxon>
        <taxon>Duplodnaviria</taxon>
        <taxon>Heunggongvirae</taxon>
        <taxon>Uroviricota</taxon>
        <taxon>Caudoviricetes</taxon>
        <taxon>Thumleimavirales</taxon>
        <taxon>Hafunaviridae</taxon>
        <taxon>Haloferacalesvirus</taxon>
        <taxon>Haloferacalesvirus serpentinense</taxon>
        <taxon>Haloferacalesvirus Serpecor1</taxon>
    </lineage>
</organism>
<keyword evidence="2" id="KW-1185">Reference proteome</keyword>
<evidence type="ECO:0000313" key="2">
    <source>
        <dbReference type="Proteomes" id="UP000501054"/>
    </source>
</evidence>
<dbReference type="Proteomes" id="UP000501054">
    <property type="component" value="Segment"/>
</dbReference>
<dbReference type="EMBL" id="MN901521">
    <property type="protein sequence ID" value="QIR31169.1"/>
    <property type="molecule type" value="Genomic_DNA"/>
</dbReference>
<proteinExistence type="predicted"/>